<keyword evidence="2" id="KW-1185">Reference proteome</keyword>
<proteinExistence type="predicted"/>
<organism evidence="1 2">
    <name type="scientific">Chungangia koreensis</name>
    <dbReference type="NCBI Taxonomy" id="752657"/>
    <lineage>
        <taxon>Bacteria</taxon>
        <taxon>Bacillati</taxon>
        <taxon>Bacillota</taxon>
        <taxon>Bacilli</taxon>
        <taxon>Lactobacillales</taxon>
        <taxon>Chungangia</taxon>
    </lineage>
</organism>
<evidence type="ECO:0000313" key="1">
    <source>
        <dbReference type="EMBL" id="MFC4411562.1"/>
    </source>
</evidence>
<dbReference type="RefSeq" id="WP_378156640.1">
    <property type="nucleotide sequence ID" value="NZ_JBHSEC010000020.1"/>
</dbReference>
<accession>A0ABV8XAZ2</accession>
<dbReference type="Proteomes" id="UP001595817">
    <property type="component" value="Unassembled WGS sequence"/>
</dbReference>
<dbReference type="EMBL" id="JBHSEC010000020">
    <property type="protein sequence ID" value="MFC4411562.1"/>
    <property type="molecule type" value="Genomic_DNA"/>
</dbReference>
<protein>
    <submittedName>
        <fullName evidence="1">Uncharacterized protein</fullName>
    </submittedName>
</protein>
<gene>
    <name evidence="1" type="ORF">ACFOZY_14135</name>
</gene>
<sequence length="184" mass="21599">MTNSMEQNVVQYLAEYDEGLTDQDSQMAYEMCARALTDYYKAVWNGSDIELYTFIESDNLKQYMQKKIQSQYDLHANSNDPVQNVEVVDWEVEFADEEEGNYLYLLLPAHVHKNGGGFGEPTEFLVQNKNRKLVIVDWYMGAKDSYDFFVRGENLKINNPAIWDDREFVKRIKQKQREFSGSTR</sequence>
<comment type="caution">
    <text evidence="1">The sequence shown here is derived from an EMBL/GenBank/DDBJ whole genome shotgun (WGS) entry which is preliminary data.</text>
</comment>
<reference evidence="2" key="1">
    <citation type="journal article" date="2019" name="Int. J. Syst. Evol. Microbiol.">
        <title>The Global Catalogue of Microorganisms (GCM) 10K type strain sequencing project: providing services to taxonomists for standard genome sequencing and annotation.</title>
        <authorList>
            <consortium name="The Broad Institute Genomics Platform"/>
            <consortium name="The Broad Institute Genome Sequencing Center for Infectious Disease"/>
            <person name="Wu L."/>
            <person name="Ma J."/>
        </authorList>
    </citation>
    <scope>NUCLEOTIDE SEQUENCE [LARGE SCALE GENOMIC DNA]</scope>
    <source>
        <strain evidence="2">CCUG 59778</strain>
    </source>
</reference>
<evidence type="ECO:0000313" key="2">
    <source>
        <dbReference type="Proteomes" id="UP001595817"/>
    </source>
</evidence>
<name>A0ABV8XAZ2_9LACT</name>